<evidence type="ECO:0000313" key="1">
    <source>
        <dbReference type="EMBL" id="SVE40642.1"/>
    </source>
</evidence>
<feature type="non-terminal residue" evidence="1">
    <location>
        <position position="88"/>
    </location>
</feature>
<dbReference type="EMBL" id="UINC01215107">
    <property type="protein sequence ID" value="SVE40642.1"/>
    <property type="molecule type" value="Genomic_DNA"/>
</dbReference>
<gene>
    <name evidence="1" type="ORF">METZ01_LOCUS493496</name>
</gene>
<reference evidence="1" key="1">
    <citation type="submission" date="2018-05" db="EMBL/GenBank/DDBJ databases">
        <authorList>
            <person name="Lanie J.A."/>
            <person name="Ng W.-L."/>
            <person name="Kazmierczak K.M."/>
            <person name="Andrzejewski T.M."/>
            <person name="Davidsen T.M."/>
            <person name="Wayne K.J."/>
            <person name="Tettelin H."/>
            <person name="Glass J.I."/>
            <person name="Rusch D."/>
            <person name="Podicherti R."/>
            <person name="Tsui H.-C.T."/>
            <person name="Winkler M.E."/>
        </authorList>
    </citation>
    <scope>NUCLEOTIDE SEQUENCE</scope>
</reference>
<dbReference type="Gene3D" id="1.10.1060.10">
    <property type="entry name" value="Alpha-helical ferredoxin"/>
    <property type="match status" value="1"/>
</dbReference>
<organism evidence="1">
    <name type="scientific">marine metagenome</name>
    <dbReference type="NCBI Taxonomy" id="408172"/>
    <lineage>
        <taxon>unclassified sequences</taxon>
        <taxon>metagenomes</taxon>
        <taxon>ecological metagenomes</taxon>
    </lineage>
</organism>
<protein>
    <recommendedName>
        <fullName evidence="2">Dihydroprymidine dehydrogenase domain-containing protein</fullName>
    </recommendedName>
</protein>
<dbReference type="AlphaFoldDB" id="A0A383D817"/>
<dbReference type="InterPro" id="IPR009051">
    <property type="entry name" value="Helical_ferredxn"/>
</dbReference>
<dbReference type="GO" id="GO:0051536">
    <property type="term" value="F:iron-sulfur cluster binding"/>
    <property type="evidence" value="ECO:0007669"/>
    <property type="project" value="InterPro"/>
</dbReference>
<evidence type="ECO:0008006" key="2">
    <source>
        <dbReference type="Google" id="ProtNLM"/>
    </source>
</evidence>
<name>A0A383D817_9ZZZZ</name>
<proteinExistence type="predicted"/>
<sequence>MSTAKEEIQTHTFRKYAEGDHAYDDFKGQIFSADHSHKCPTYVHRTPPCQGSCPSGEDIRGWLQIVRGMEQPPENLDWREYAFHRATL</sequence>
<accession>A0A383D817</accession>